<sequence length="378" mass="43475">MQVEFSTKDRFVKFLSAHRYNLDIENATAKTEMMFYTKTMEMFINWLYAAISESNSGSIWKSLVAYQEIITTSEYLGRESGYGISFFANGKFDTREDYLQFSNSQDIAKSSYTSAKRYSSLMQDDYDDFKSDLNLMNDVRTMRDQIRSNNISYPSLEMAEWWFENMSKYQEVIRDICAAVLLLTVLVVYGIYALTSQTHDYSVSIAKRTKALNREKRRTDTLLYQLLPKDIAEQLKKSQHVEAELFRESTMFFSDIVGFTEISSLSSPPQVVDMLNHLYSAFDDKISQYDVYKVETVGDAYVVVSGVPKRNEKRHATEIFSMATDLLTDLNRLEIPHMPGRTFKLRSVVAGVVGTKMPRYCLFGETVTIASKMEALGK</sequence>
<evidence type="ECO:0000256" key="9">
    <source>
        <dbReference type="ARBA" id="ARBA00023293"/>
    </source>
</evidence>
<evidence type="ECO:0000259" key="12">
    <source>
        <dbReference type="PROSITE" id="PS50125"/>
    </source>
</evidence>
<dbReference type="EMBL" id="JARBDR010000793">
    <property type="protein sequence ID" value="KAJ8307568.1"/>
    <property type="molecule type" value="Genomic_DNA"/>
</dbReference>
<evidence type="ECO:0000313" key="14">
    <source>
        <dbReference type="Proteomes" id="UP001217089"/>
    </source>
</evidence>
<dbReference type="SUPFAM" id="SSF55073">
    <property type="entry name" value="Nucleotide cyclase"/>
    <property type="match status" value="1"/>
</dbReference>
<organism evidence="13 14">
    <name type="scientific">Tegillarca granosa</name>
    <name type="common">Malaysian cockle</name>
    <name type="synonym">Anadara granosa</name>
    <dbReference type="NCBI Taxonomy" id="220873"/>
    <lineage>
        <taxon>Eukaryota</taxon>
        <taxon>Metazoa</taxon>
        <taxon>Spiralia</taxon>
        <taxon>Lophotrochozoa</taxon>
        <taxon>Mollusca</taxon>
        <taxon>Bivalvia</taxon>
        <taxon>Autobranchia</taxon>
        <taxon>Pteriomorphia</taxon>
        <taxon>Arcoida</taxon>
        <taxon>Arcoidea</taxon>
        <taxon>Arcidae</taxon>
        <taxon>Tegillarca</taxon>
    </lineage>
</organism>
<comment type="caution">
    <text evidence="13">The sequence shown here is derived from an EMBL/GenBank/DDBJ whole genome shotgun (WGS) entry which is preliminary data.</text>
</comment>
<proteinExistence type="inferred from homology"/>
<dbReference type="PROSITE" id="PS00452">
    <property type="entry name" value="GUANYLATE_CYCLASE_1"/>
    <property type="match status" value="1"/>
</dbReference>
<keyword evidence="9" id="KW-0141">cGMP biosynthesis</keyword>
<dbReference type="Proteomes" id="UP001217089">
    <property type="component" value="Unassembled WGS sequence"/>
</dbReference>
<dbReference type="InterPro" id="IPR013587">
    <property type="entry name" value="Nitrate/nitrite_sensing"/>
</dbReference>
<dbReference type="PANTHER" id="PTHR11920">
    <property type="entry name" value="GUANYLYL CYCLASE"/>
    <property type="match status" value="1"/>
</dbReference>
<comment type="subcellular location">
    <subcellularLocation>
        <location evidence="1">Membrane</location>
        <topology evidence="1">Single-pass type I membrane protein</topology>
    </subcellularLocation>
</comment>
<evidence type="ECO:0000256" key="8">
    <source>
        <dbReference type="ARBA" id="ARBA00023239"/>
    </source>
</evidence>
<dbReference type="PROSITE" id="PS50125">
    <property type="entry name" value="GUANYLATE_CYCLASE_2"/>
    <property type="match status" value="1"/>
</dbReference>
<dbReference type="EC" id="4.6.1.2" evidence="2"/>
<reference evidence="13 14" key="1">
    <citation type="submission" date="2022-12" db="EMBL/GenBank/DDBJ databases">
        <title>Chromosome-level genome of Tegillarca granosa.</title>
        <authorList>
            <person name="Kim J."/>
        </authorList>
    </citation>
    <scope>NUCLEOTIDE SEQUENCE [LARGE SCALE GENOMIC DNA]</scope>
    <source>
        <strain evidence="13">Teg-2019</strain>
        <tissue evidence="13">Adductor muscle</tissue>
    </source>
</reference>
<dbReference type="Gene3D" id="6.10.250.780">
    <property type="match status" value="1"/>
</dbReference>
<evidence type="ECO:0000256" key="7">
    <source>
        <dbReference type="ARBA" id="ARBA00023136"/>
    </source>
</evidence>
<dbReference type="InterPro" id="IPR050401">
    <property type="entry name" value="Cyclic_nucleotide_synthase"/>
</dbReference>
<dbReference type="PANTHER" id="PTHR11920:SF501">
    <property type="entry name" value="GUANYLATE CYCLASE 32E"/>
    <property type="match status" value="1"/>
</dbReference>
<evidence type="ECO:0000256" key="2">
    <source>
        <dbReference type="ARBA" id="ARBA00012202"/>
    </source>
</evidence>
<dbReference type="InterPro" id="IPR018297">
    <property type="entry name" value="A/G_cyclase_CS"/>
</dbReference>
<gene>
    <name evidence="13" type="ORF">KUTeg_015652</name>
</gene>
<evidence type="ECO:0000256" key="1">
    <source>
        <dbReference type="ARBA" id="ARBA00004479"/>
    </source>
</evidence>
<dbReference type="Pfam" id="PF07701">
    <property type="entry name" value="HNOBA"/>
    <property type="match status" value="1"/>
</dbReference>
<keyword evidence="14" id="KW-1185">Reference proteome</keyword>
<accession>A0ABQ9EQR7</accession>
<dbReference type="CDD" id="cd07302">
    <property type="entry name" value="CHD"/>
    <property type="match status" value="1"/>
</dbReference>
<keyword evidence="5" id="KW-0547">Nucleotide-binding</keyword>
<evidence type="ECO:0000256" key="11">
    <source>
        <dbReference type="SAM" id="Phobius"/>
    </source>
</evidence>
<keyword evidence="6 11" id="KW-1133">Transmembrane helix</keyword>
<feature type="non-terminal residue" evidence="13">
    <location>
        <position position="378"/>
    </location>
</feature>
<comment type="similarity">
    <text evidence="10">Belongs to the adenylyl cyclase class-4/guanylyl cyclase family.</text>
</comment>
<dbReference type="InterPro" id="IPR011645">
    <property type="entry name" value="HNOB_dom_associated"/>
</dbReference>
<feature type="domain" description="Guanylate cyclase" evidence="12">
    <location>
        <begin position="250"/>
        <end position="374"/>
    </location>
</feature>
<evidence type="ECO:0000256" key="5">
    <source>
        <dbReference type="ARBA" id="ARBA00022741"/>
    </source>
</evidence>
<dbReference type="Gene3D" id="3.30.70.1230">
    <property type="entry name" value="Nucleotide cyclase"/>
    <property type="match status" value="1"/>
</dbReference>
<feature type="transmembrane region" description="Helical" evidence="11">
    <location>
        <begin position="176"/>
        <end position="194"/>
    </location>
</feature>
<keyword evidence="3 11" id="KW-0812">Transmembrane</keyword>
<name>A0ABQ9EQR7_TEGGR</name>
<dbReference type="SMART" id="SM00044">
    <property type="entry name" value="CYCc"/>
    <property type="match status" value="1"/>
</dbReference>
<evidence type="ECO:0000256" key="10">
    <source>
        <dbReference type="RuleBase" id="RU000405"/>
    </source>
</evidence>
<dbReference type="Pfam" id="PF08376">
    <property type="entry name" value="NIT"/>
    <property type="match status" value="1"/>
</dbReference>
<evidence type="ECO:0000256" key="3">
    <source>
        <dbReference type="ARBA" id="ARBA00022692"/>
    </source>
</evidence>
<evidence type="ECO:0000313" key="13">
    <source>
        <dbReference type="EMBL" id="KAJ8307568.1"/>
    </source>
</evidence>
<evidence type="ECO:0000256" key="4">
    <source>
        <dbReference type="ARBA" id="ARBA00022729"/>
    </source>
</evidence>
<keyword evidence="8 10" id="KW-0456">Lyase</keyword>
<evidence type="ECO:0000256" key="6">
    <source>
        <dbReference type="ARBA" id="ARBA00022989"/>
    </source>
</evidence>
<keyword evidence="4" id="KW-0732">Signal</keyword>
<dbReference type="InterPro" id="IPR001054">
    <property type="entry name" value="A/G_cyclase"/>
</dbReference>
<dbReference type="InterPro" id="IPR029787">
    <property type="entry name" value="Nucleotide_cyclase"/>
</dbReference>
<keyword evidence="7 11" id="KW-0472">Membrane</keyword>
<dbReference type="Pfam" id="PF00211">
    <property type="entry name" value="Guanylate_cyc"/>
    <property type="match status" value="1"/>
</dbReference>
<protein>
    <recommendedName>
        <fullName evidence="2">guanylate cyclase</fullName>
        <ecNumber evidence="2">4.6.1.2</ecNumber>
    </recommendedName>
</protein>